<evidence type="ECO:0000313" key="2">
    <source>
        <dbReference type="EMBL" id="EDY60143.2"/>
    </source>
</evidence>
<dbReference type="GO" id="GO:0016301">
    <property type="term" value="F:kinase activity"/>
    <property type="evidence" value="ECO:0007669"/>
    <property type="project" value="UniProtKB-KW"/>
</dbReference>
<feature type="compositionally biased region" description="Basic and acidic residues" evidence="1">
    <location>
        <begin position="104"/>
        <end position="123"/>
    </location>
</feature>
<evidence type="ECO:0000313" key="3">
    <source>
        <dbReference type="Proteomes" id="UP000002785"/>
    </source>
</evidence>
<accession>B5I4Y8</accession>
<gene>
    <name evidence="2" type="ORF">SSEG_10029</name>
</gene>
<feature type="non-terminal residue" evidence="2">
    <location>
        <position position="1"/>
    </location>
</feature>
<sequence length="209" mass="22291">EGPAAAHAAGPADPRPGGAAGGELRRGRCRRGSRAEGLPHQSPRRAAHRGREPFRGQSGTQGPTAEGRSRRRRARRHPPTGRRHLRRPAGGRHGHRCGGGPLHRHPEGRPHRRRPETARDCPGRRPGPQRRPLRPGRLPGAGHPGTGRGRPGHRAAPGARRGHRPPPGTGRRDRLRRRPTRAPASRAPCGCAGLCARSAGSPRPPPGSA</sequence>
<feature type="non-terminal residue" evidence="2">
    <location>
        <position position="209"/>
    </location>
</feature>
<dbReference type="HOGENOM" id="CLU_1317972_0_0_11"/>
<name>B5I4Y8_STRX2</name>
<feature type="compositionally biased region" description="Low complexity" evidence="1">
    <location>
        <begin position="1"/>
        <end position="17"/>
    </location>
</feature>
<proteinExistence type="predicted"/>
<dbReference type="Proteomes" id="UP000002785">
    <property type="component" value="Chromosome"/>
</dbReference>
<feature type="region of interest" description="Disordered" evidence="1">
    <location>
        <begin position="1"/>
        <end position="209"/>
    </location>
</feature>
<protein>
    <submittedName>
        <fullName evidence="2">Two-component system sensor kinase</fullName>
    </submittedName>
</protein>
<dbReference type="EMBL" id="CM000951">
    <property type="protein sequence ID" value="EDY60143.2"/>
    <property type="molecule type" value="Genomic_DNA"/>
</dbReference>
<feature type="compositionally biased region" description="Basic residues" evidence="1">
    <location>
        <begin position="69"/>
        <end position="96"/>
    </location>
</feature>
<keyword evidence="2" id="KW-0418">Kinase</keyword>
<reference evidence="2" key="1">
    <citation type="submission" date="2009-10" db="EMBL/GenBank/DDBJ databases">
        <title>The genome sequence of Streptomyces sviceus strain ATCC 29083.</title>
        <authorList>
            <consortium name="The Broad Institute Genome Sequencing Platform"/>
            <consortium name="Broad Institute Microbial Sequencing Center"/>
            <person name="Fischbach M."/>
            <person name="Godfrey P."/>
            <person name="Ward D."/>
            <person name="Young S."/>
            <person name="Zeng Q."/>
            <person name="Koehrsen M."/>
            <person name="Alvarado L."/>
            <person name="Berlin A.M."/>
            <person name="Bochicchio J."/>
            <person name="Borenstein D."/>
            <person name="Chapman S.B."/>
            <person name="Chen Z."/>
            <person name="Engels R."/>
            <person name="Freedman E."/>
            <person name="Gellesch M."/>
            <person name="Goldberg J."/>
            <person name="Griggs A."/>
            <person name="Gujja S."/>
            <person name="Heilman E.R."/>
            <person name="Heiman D.I."/>
            <person name="Hepburn T.A."/>
            <person name="Howarth C."/>
            <person name="Jen D."/>
            <person name="Larson L."/>
            <person name="Lewis B."/>
            <person name="Mehta T."/>
            <person name="Park D."/>
            <person name="Pearson M."/>
            <person name="Richards J."/>
            <person name="Roberts A."/>
            <person name="Saif S."/>
            <person name="Shea T.D."/>
            <person name="Shenoy N."/>
            <person name="Sisk P."/>
            <person name="Stolte C."/>
            <person name="Sykes S.N."/>
            <person name="Thomson T."/>
            <person name="Walk T."/>
            <person name="White J."/>
            <person name="Yandava C."/>
            <person name="Straight P."/>
            <person name="Clardy J."/>
            <person name="Hung D."/>
            <person name="Kolter R."/>
            <person name="Mekalanos J."/>
            <person name="Walker S."/>
            <person name="Walsh C.T."/>
            <person name="Wieland-Brown L.C."/>
            <person name="Haas B."/>
            <person name="Nusbaum C."/>
            <person name="Birren B."/>
        </authorList>
    </citation>
    <scope>NUCLEOTIDE SEQUENCE [LARGE SCALE GENOMIC DNA]</scope>
    <source>
        <strain evidence="2">ATCC 29083</strain>
    </source>
</reference>
<keyword evidence="3" id="KW-1185">Reference proteome</keyword>
<evidence type="ECO:0000256" key="1">
    <source>
        <dbReference type="SAM" id="MobiDB-lite"/>
    </source>
</evidence>
<dbReference type="AlphaFoldDB" id="B5I4Y8"/>
<keyword evidence="2" id="KW-0808">Transferase</keyword>
<organism evidence="2 3">
    <name type="scientific">Streptomyces sviceus (strain ATCC 29083 / DSM 924 / JCM 4929 / NBRC 13980 / NCIMB 11184 / NRRL 5439 / UC 5370)</name>
    <dbReference type="NCBI Taxonomy" id="463191"/>
    <lineage>
        <taxon>Bacteria</taxon>
        <taxon>Bacillati</taxon>
        <taxon>Actinomycetota</taxon>
        <taxon>Actinomycetes</taxon>
        <taxon>Kitasatosporales</taxon>
        <taxon>Streptomycetaceae</taxon>
        <taxon>Streptomyces</taxon>
    </lineage>
</organism>